<evidence type="ECO:0000313" key="3">
    <source>
        <dbReference type="Proteomes" id="UP000054513"/>
    </source>
</evidence>
<organism evidence="2 3">
    <name type="scientific">Pseudomonas savastanoi</name>
    <name type="common">Pseudomonas syringae pv. savastanoi</name>
    <dbReference type="NCBI Taxonomy" id="29438"/>
    <lineage>
        <taxon>Bacteria</taxon>
        <taxon>Pseudomonadati</taxon>
        <taxon>Pseudomonadota</taxon>
        <taxon>Gammaproteobacteria</taxon>
        <taxon>Pseudomonadales</taxon>
        <taxon>Pseudomonadaceae</taxon>
        <taxon>Pseudomonas</taxon>
    </lineage>
</organism>
<accession>A0AAW3M5C3</accession>
<evidence type="ECO:0000313" key="2">
    <source>
        <dbReference type="EMBL" id="KTC60979.1"/>
    </source>
</evidence>
<dbReference type="Proteomes" id="UP000054513">
    <property type="component" value="Unassembled WGS sequence"/>
</dbReference>
<evidence type="ECO:0000256" key="1">
    <source>
        <dbReference type="SAM" id="MobiDB-lite"/>
    </source>
</evidence>
<feature type="compositionally biased region" description="Basic and acidic residues" evidence="1">
    <location>
        <begin position="54"/>
        <end position="67"/>
    </location>
</feature>
<dbReference type="AlphaFoldDB" id="A0AAW3M5C3"/>
<proteinExistence type="predicted"/>
<dbReference type="EMBL" id="LKCI01000013">
    <property type="protein sequence ID" value="KTC60979.1"/>
    <property type="molecule type" value="Genomic_DNA"/>
</dbReference>
<reference evidence="2 3" key="1">
    <citation type="submission" date="2015-09" db="EMBL/GenBank/DDBJ databases">
        <title>Genome sequence of ICMP 19499.</title>
        <authorList>
            <person name="Visnovsky S.B."/>
            <person name="Lu A."/>
            <person name="Panda P."/>
            <person name="Pitman A.R."/>
        </authorList>
    </citation>
    <scope>NUCLEOTIDE SEQUENCE [LARGE SCALE GENOMIC DNA]</scope>
    <source>
        <strain evidence="2 3">ICMP 19499</strain>
    </source>
</reference>
<protein>
    <submittedName>
        <fullName evidence="2">Uncharacterized protein</fullName>
    </submittedName>
</protein>
<sequence length="76" mass="8593">MFYAEIKAITVLLPVLLGVRFKAGQDGIRQERRFISERFIALVLFFTGSTRWEGIRGDRGGQPETRKPARGGLLVE</sequence>
<comment type="caution">
    <text evidence="2">The sequence shown here is derived from an EMBL/GenBank/DDBJ whole genome shotgun (WGS) entry which is preliminary data.</text>
</comment>
<name>A0AAW3M5C3_PSESS</name>
<feature type="region of interest" description="Disordered" evidence="1">
    <location>
        <begin position="54"/>
        <end position="76"/>
    </location>
</feature>
<gene>
    <name evidence="2" type="ORF">AO287_23495</name>
</gene>